<evidence type="ECO:0000256" key="9">
    <source>
        <dbReference type="SAM" id="MobiDB-lite"/>
    </source>
</evidence>
<dbReference type="PANTHER" id="PTHR28246">
    <property type="entry name" value="G1-SPECIFIC TRANSCRIPTIONAL REPRESSOR WHI5-RELATED"/>
    <property type="match status" value="1"/>
</dbReference>
<feature type="region of interest" description="Disordered" evidence="9">
    <location>
        <begin position="62"/>
        <end position="108"/>
    </location>
</feature>
<dbReference type="GO" id="GO:0003712">
    <property type="term" value="F:transcription coregulator activity"/>
    <property type="evidence" value="ECO:0007669"/>
    <property type="project" value="TreeGrafter"/>
</dbReference>
<evidence type="ECO:0000256" key="8">
    <source>
        <dbReference type="ARBA" id="ARBA00023242"/>
    </source>
</evidence>
<dbReference type="GO" id="GO:0033309">
    <property type="term" value="C:SBF transcription complex"/>
    <property type="evidence" value="ECO:0007669"/>
    <property type="project" value="TreeGrafter"/>
</dbReference>
<dbReference type="AlphaFoldDB" id="A0A2N1JB93"/>
<keyword evidence="6" id="KW-0805">Transcription regulation</keyword>
<evidence type="ECO:0000256" key="3">
    <source>
        <dbReference type="ARBA" id="ARBA00006922"/>
    </source>
</evidence>
<dbReference type="Pfam" id="PF08528">
    <property type="entry name" value="Whi5"/>
    <property type="match status" value="1"/>
</dbReference>
<dbReference type="Proteomes" id="UP000232875">
    <property type="component" value="Unassembled WGS sequence"/>
</dbReference>
<evidence type="ECO:0000256" key="6">
    <source>
        <dbReference type="ARBA" id="ARBA00023015"/>
    </source>
</evidence>
<dbReference type="GO" id="GO:0000082">
    <property type="term" value="P:G1/S transition of mitotic cell cycle"/>
    <property type="evidence" value="ECO:0007669"/>
    <property type="project" value="InterPro"/>
</dbReference>
<dbReference type="PANTHER" id="PTHR28246:SF1">
    <property type="entry name" value="G1-SPECIFIC TRANSCRIPTIONAL REPRESSOR WHI5-RELATED"/>
    <property type="match status" value="1"/>
</dbReference>
<proteinExistence type="inferred from homology"/>
<evidence type="ECO:0000256" key="2">
    <source>
        <dbReference type="ARBA" id="ARBA00004496"/>
    </source>
</evidence>
<keyword evidence="4" id="KW-0963">Cytoplasm</keyword>
<comment type="similarity">
    <text evidence="3">Belongs to the WHI5/NRM1 family.</text>
</comment>
<dbReference type="EMBL" id="KZ454990">
    <property type="protein sequence ID" value="PKI83830.1"/>
    <property type="molecule type" value="Genomic_DNA"/>
</dbReference>
<gene>
    <name evidence="10" type="ORF">MVES_002225</name>
</gene>
<feature type="compositionally biased region" description="Low complexity" evidence="9">
    <location>
        <begin position="77"/>
        <end position="91"/>
    </location>
</feature>
<evidence type="ECO:0000313" key="11">
    <source>
        <dbReference type="Proteomes" id="UP000232875"/>
    </source>
</evidence>
<dbReference type="OrthoDB" id="2359117at2759"/>
<keyword evidence="11" id="KW-1185">Reference proteome</keyword>
<dbReference type="GO" id="GO:0005737">
    <property type="term" value="C:cytoplasm"/>
    <property type="evidence" value="ECO:0007669"/>
    <property type="project" value="UniProtKB-SubCell"/>
</dbReference>
<name>A0A2N1JB93_9BASI</name>
<evidence type="ECO:0000256" key="1">
    <source>
        <dbReference type="ARBA" id="ARBA00004123"/>
    </source>
</evidence>
<sequence length="137" mass="14990">MFQDTPGASGKSKRKALAELQHASTLSLVLSTRLQYAVFKIENGWTRQTLSEVENLYYRKQTNTTPSKDGSMHDTGLATTSPLGHTTTGTAEARETAQEHERWVNEEAVDTTTYADFWSKLGSAKGSPPGRPGAQDT</sequence>
<dbReference type="InterPro" id="IPR013734">
    <property type="entry name" value="TF_Nrm1/Whi5"/>
</dbReference>
<organism evidence="10 11">
    <name type="scientific">Malassezia vespertilionis</name>
    <dbReference type="NCBI Taxonomy" id="2020962"/>
    <lineage>
        <taxon>Eukaryota</taxon>
        <taxon>Fungi</taxon>
        <taxon>Dikarya</taxon>
        <taxon>Basidiomycota</taxon>
        <taxon>Ustilaginomycotina</taxon>
        <taxon>Malasseziomycetes</taxon>
        <taxon>Malasseziales</taxon>
        <taxon>Malasseziaceae</taxon>
        <taxon>Malassezia</taxon>
    </lineage>
</organism>
<protein>
    <submittedName>
        <fullName evidence="10">Uncharacterized protein</fullName>
    </submittedName>
</protein>
<keyword evidence="8" id="KW-0539">Nucleus</keyword>
<keyword evidence="5" id="KW-0678">Repressor</keyword>
<evidence type="ECO:0000256" key="5">
    <source>
        <dbReference type="ARBA" id="ARBA00022491"/>
    </source>
</evidence>
<evidence type="ECO:0000313" key="10">
    <source>
        <dbReference type="EMBL" id="PKI83830.1"/>
    </source>
</evidence>
<keyword evidence="7" id="KW-0804">Transcription</keyword>
<dbReference type="InterPro" id="IPR039198">
    <property type="entry name" value="Srl3/Whi5"/>
</dbReference>
<dbReference type="STRING" id="2020962.A0A2N1JB93"/>
<reference evidence="10 11" key="1">
    <citation type="submission" date="2017-10" db="EMBL/GenBank/DDBJ databases">
        <title>A novel species of cold-tolerant Malassezia isolated from bats.</title>
        <authorList>
            <person name="Lorch J.M."/>
            <person name="Palmer J.M."/>
            <person name="Vanderwolf K.J."/>
            <person name="Schmidt K.Z."/>
            <person name="Verant M.L."/>
            <person name="Weller T.J."/>
            <person name="Blehert D.S."/>
        </authorList>
    </citation>
    <scope>NUCLEOTIDE SEQUENCE [LARGE SCALE GENOMIC DNA]</scope>
    <source>
        <strain evidence="10 11">NWHC:44797-103</strain>
    </source>
</reference>
<evidence type="ECO:0000256" key="7">
    <source>
        <dbReference type="ARBA" id="ARBA00023163"/>
    </source>
</evidence>
<accession>A0A2N1JB93</accession>
<comment type="subcellular location">
    <subcellularLocation>
        <location evidence="2">Cytoplasm</location>
    </subcellularLocation>
    <subcellularLocation>
        <location evidence="1">Nucleus</location>
    </subcellularLocation>
</comment>
<evidence type="ECO:0000256" key="4">
    <source>
        <dbReference type="ARBA" id="ARBA00022490"/>
    </source>
</evidence>
<feature type="compositionally biased region" description="Basic and acidic residues" evidence="9">
    <location>
        <begin position="92"/>
        <end position="105"/>
    </location>
</feature>